<dbReference type="PANTHER" id="PTHR23068">
    <property type="entry name" value="DNA CYTOSINE-5- -METHYLTRANSFERASE 3-RELATED"/>
    <property type="match status" value="1"/>
</dbReference>
<dbReference type="InterPro" id="IPR050390">
    <property type="entry name" value="C5-Methyltransferase"/>
</dbReference>
<dbReference type="Proteomes" id="UP001552299">
    <property type="component" value="Unassembled WGS sequence"/>
</dbReference>
<protein>
    <submittedName>
        <fullName evidence="2">Uncharacterized protein</fullName>
    </submittedName>
</protein>
<comment type="caution">
    <text evidence="2">The sequence shown here is derived from an EMBL/GenBank/DDBJ whole genome shotgun (WGS) entry which is preliminary data.</text>
</comment>
<sequence>MELAATVHDSAGAVQCSPTAREIDSIVVVLYVGLVFFNKDFEKSGQIHDGIWENEAAKVPSRTATSFVDSAISSAEKAPKAVVPLSSNKSFVHPLRPGFGSAGSKIMIHVNWMFQKTLGGNFHSFLHGTQPEFVNTEFFSTLIDYLHNLPTVGRFHIIPKPPMKIENALPQTKKGWPSWDRRKQLSYINSETIGVALLCDRLESSGGGSRVKAKARRRRSIKGKKRKNIREKEKGKREVIVMIGPSNVVQVITDNAPVTYNRKKVRSRRLEETPRRGDIMTERIPEGGEGQSSQPVRIFEDSENVVPVRGSAPNVDPASVGMDAMNAMSVNMMQLQMMNMMMEKMQSIIRDDGFLSHYILGASAIIVQLLSVKMKVRSSVLALAYRLLCGVEDQWGEGGKENLWLR</sequence>
<name>A0ABD0V8F9_DENTH</name>
<gene>
    <name evidence="2" type="ORF">M5K25_008343</name>
</gene>
<reference evidence="2 3" key="1">
    <citation type="journal article" date="2024" name="Plant Biotechnol. J.">
        <title>Dendrobium thyrsiflorum genome and its molecular insights into genes involved in important horticultural traits.</title>
        <authorList>
            <person name="Chen B."/>
            <person name="Wang J.Y."/>
            <person name="Zheng P.J."/>
            <person name="Li K.L."/>
            <person name="Liang Y.M."/>
            <person name="Chen X.F."/>
            <person name="Zhang C."/>
            <person name="Zhao X."/>
            <person name="He X."/>
            <person name="Zhang G.Q."/>
            <person name="Liu Z.J."/>
            <person name="Xu Q."/>
        </authorList>
    </citation>
    <scope>NUCLEOTIDE SEQUENCE [LARGE SCALE GENOMIC DNA]</scope>
    <source>
        <strain evidence="2">GZMU011</strain>
    </source>
</reference>
<dbReference type="PANTHER" id="PTHR23068:SF11">
    <property type="entry name" value="INACTIVE DNA (CYTOSINE-5)-METHYLTRANSFERASE DRM3-RELATED"/>
    <property type="match status" value="1"/>
</dbReference>
<proteinExistence type="predicted"/>
<dbReference type="AlphaFoldDB" id="A0ABD0V8F9"/>
<organism evidence="2 3">
    <name type="scientific">Dendrobium thyrsiflorum</name>
    <name type="common">Pinecone-like raceme dendrobium</name>
    <name type="synonym">Orchid</name>
    <dbReference type="NCBI Taxonomy" id="117978"/>
    <lineage>
        <taxon>Eukaryota</taxon>
        <taxon>Viridiplantae</taxon>
        <taxon>Streptophyta</taxon>
        <taxon>Embryophyta</taxon>
        <taxon>Tracheophyta</taxon>
        <taxon>Spermatophyta</taxon>
        <taxon>Magnoliopsida</taxon>
        <taxon>Liliopsida</taxon>
        <taxon>Asparagales</taxon>
        <taxon>Orchidaceae</taxon>
        <taxon>Epidendroideae</taxon>
        <taxon>Malaxideae</taxon>
        <taxon>Dendrobiinae</taxon>
        <taxon>Dendrobium</taxon>
    </lineage>
</organism>
<keyword evidence="3" id="KW-1185">Reference proteome</keyword>
<evidence type="ECO:0000256" key="1">
    <source>
        <dbReference type="SAM" id="MobiDB-lite"/>
    </source>
</evidence>
<dbReference type="EMBL" id="JANQDX010000007">
    <property type="protein sequence ID" value="KAL0921284.1"/>
    <property type="molecule type" value="Genomic_DNA"/>
</dbReference>
<feature type="compositionally biased region" description="Basic residues" evidence="1">
    <location>
        <begin position="211"/>
        <end position="229"/>
    </location>
</feature>
<accession>A0ABD0V8F9</accession>
<evidence type="ECO:0000313" key="3">
    <source>
        <dbReference type="Proteomes" id="UP001552299"/>
    </source>
</evidence>
<feature type="region of interest" description="Disordered" evidence="1">
    <location>
        <begin position="208"/>
        <end position="233"/>
    </location>
</feature>
<evidence type="ECO:0000313" key="2">
    <source>
        <dbReference type="EMBL" id="KAL0921284.1"/>
    </source>
</evidence>